<dbReference type="EMBL" id="BKCJ010000912">
    <property type="protein sequence ID" value="GEU37292.1"/>
    <property type="molecule type" value="Genomic_DNA"/>
</dbReference>
<gene>
    <name evidence="2" type="ORF">Tci_009270</name>
</gene>
<feature type="region of interest" description="Disordered" evidence="1">
    <location>
        <begin position="442"/>
        <end position="467"/>
    </location>
</feature>
<sequence>MNQNNFEPNHFGFDQPPQYTIDHQPPIMQEDLNQKLICDEFMTKLRNELFKAMQSMFEEFCQREQAANLRTDTSEPSRRFNFICYDDDDDDAERTIPLRDIISQLPPSIVITTSPPVLPTFKDPEDSLIMGNEDLSTIPEKESDEIIKSSVEDLDLIPCESGNPTPSSDSEVQSLSPSPILYEDSDPLLEDTNILLSYFDNSLPEYETFSFDNEEKSSGSTTTQSDYSLSDYEAFYLDDDHIEEKSNGSTTTHYDFLFLNMIRLSLIFQLIRFLLPIGVFLIMRSSPMNSLTLYFHQRVVIKSLIVDGSNVSNNTEITNDSNKDFKSSYVNIAKSTILDYKFTRIPTEIDVDGSEFVIFDEEIVKLGTPLIIDMVTTNMCKMGTDRVGFARVLIEVEAEKGLPNSIDIVFKDGENIVTVEEIEEMDKVKASKNEHKDDFVQVKSRKRAKNNVRKNGKNDMGKEDTTGNNVMCRLKMQIARRVMKK</sequence>
<reference evidence="2" key="1">
    <citation type="journal article" date="2019" name="Sci. Rep.">
        <title>Draft genome of Tanacetum cinerariifolium, the natural source of mosquito coil.</title>
        <authorList>
            <person name="Yamashiro T."/>
            <person name="Shiraishi A."/>
            <person name="Satake H."/>
            <person name="Nakayama K."/>
        </authorList>
    </citation>
    <scope>NUCLEOTIDE SEQUENCE</scope>
</reference>
<feature type="compositionally biased region" description="Basic residues" evidence="1">
    <location>
        <begin position="443"/>
        <end position="455"/>
    </location>
</feature>
<comment type="caution">
    <text evidence="2">The sequence shown here is derived from an EMBL/GenBank/DDBJ whole genome shotgun (WGS) entry which is preliminary data.</text>
</comment>
<accession>A0A6L2JKW0</accession>
<evidence type="ECO:0000313" key="2">
    <source>
        <dbReference type="EMBL" id="GEU37292.1"/>
    </source>
</evidence>
<dbReference type="AlphaFoldDB" id="A0A6L2JKW0"/>
<proteinExistence type="predicted"/>
<protein>
    <submittedName>
        <fullName evidence="2">Uncharacterized protein</fullName>
    </submittedName>
</protein>
<evidence type="ECO:0000256" key="1">
    <source>
        <dbReference type="SAM" id="MobiDB-lite"/>
    </source>
</evidence>
<feature type="compositionally biased region" description="Basic and acidic residues" evidence="1">
    <location>
        <begin position="456"/>
        <end position="465"/>
    </location>
</feature>
<name>A0A6L2JKW0_TANCI</name>
<organism evidence="2">
    <name type="scientific">Tanacetum cinerariifolium</name>
    <name type="common">Dalmatian daisy</name>
    <name type="synonym">Chrysanthemum cinerariifolium</name>
    <dbReference type="NCBI Taxonomy" id="118510"/>
    <lineage>
        <taxon>Eukaryota</taxon>
        <taxon>Viridiplantae</taxon>
        <taxon>Streptophyta</taxon>
        <taxon>Embryophyta</taxon>
        <taxon>Tracheophyta</taxon>
        <taxon>Spermatophyta</taxon>
        <taxon>Magnoliopsida</taxon>
        <taxon>eudicotyledons</taxon>
        <taxon>Gunneridae</taxon>
        <taxon>Pentapetalae</taxon>
        <taxon>asterids</taxon>
        <taxon>campanulids</taxon>
        <taxon>Asterales</taxon>
        <taxon>Asteraceae</taxon>
        <taxon>Asteroideae</taxon>
        <taxon>Anthemideae</taxon>
        <taxon>Anthemidinae</taxon>
        <taxon>Tanacetum</taxon>
    </lineage>
</organism>